<evidence type="ECO:0008006" key="4">
    <source>
        <dbReference type="Google" id="ProtNLM"/>
    </source>
</evidence>
<dbReference type="RefSeq" id="WP_020875247.1">
    <property type="nucleotide sequence ID" value="NZ_ATHJ01000003.1"/>
</dbReference>
<protein>
    <recommendedName>
        <fullName evidence="4">VWFA domain-containing protein</fullName>
    </recommendedName>
</protein>
<sequence>MARISRHERKQRKKEIVWGAVALITALGILASAMTYVFLNRDDVIGAKTLCPAGGPRGHYVLLVDTTDRMRFAQKLAFDVIFRDIIEKRMPEGYLLSIFVMGEDVRANARPLIEICNPGRGADKSEWTANLERLRRRYEERFRKVLLDQAATLVDSKPAKISPILETLQMVGINAFRRHDVQGERRLIMVSDMLHHTPRFSMYRGIVDYETFAASGYARKVHAELTGVKVEIHYLINTPELQTRRNLAFWENHFNSTGAQIVAVRPMEG</sequence>
<dbReference type="OrthoDB" id="8906291at2"/>
<dbReference type="Proteomes" id="UP000014977">
    <property type="component" value="Unassembled WGS sequence"/>
</dbReference>
<reference evidence="2 3" key="1">
    <citation type="journal article" date="2013" name="Genome Announc.">
        <title>Draft genome sequences for three mercury-methylating, sulfate-reducing bacteria.</title>
        <authorList>
            <person name="Brown S.D."/>
            <person name="Hurt R.A.Jr."/>
            <person name="Gilmour C.C."/>
            <person name="Elias D.A."/>
        </authorList>
    </citation>
    <scope>NUCLEOTIDE SEQUENCE [LARGE SCALE GENOMIC DNA]</scope>
    <source>
        <strain evidence="2 3">DSM 2059</strain>
    </source>
</reference>
<keyword evidence="1" id="KW-0812">Transmembrane</keyword>
<dbReference type="eggNOG" id="ENOG50312BP">
    <property type="taxonomic scope" value="Bacteria"/>
</dbReference>
<comment type="caution">
    <text evidence="2">The sequence shown here is derived from an EMBL/GenBank/DDBJ whole genome shotgun (WGS) entry which is preliminary data.</text>
</comment>
<evidence type="ECO:0000313" key="2">
    <source>
        <dbReference type="EMBL" id="EPR45060.1"/>
    </source>
</evidence>
<accession>S7U7C8</accession>
<evidence type="ECO:0000256" key="1">
    <source>
        <dbReference type="SAM" id="Phobius"/>
    </source>
</evidence>
<evidence type="ECO:0000313" key="3">
    <source>
        <dbReference type="Proteomes" id="UP000014977"/>
    </source>
</evidence>
<name>S7U7C8_DESML</name>
<dbReference type="AlphaFoldDB" id="S7U7C8"/>
<proteinExistence type="predicted"/>
<keyword evidence="3" id="KW-1185">Reference proteome</keyword>
<dbReference type="STRING" id="897.B2D07_13005"/>
<gene>
    <name evidence="2" type="ORF">dsmv_3695</name>
</gene>
<keyword evidence="1" id="KW-0472">Membrane</keyword>
<organism evidence="2 3">
    <name type="scientific">Desulfococcus multivorans DSM 2059</name>
    <dbReference type="NCBI Taxonomy" id="1121405"/>
    <lineage>
        <taxon>Bacteria</taxon>
        <taxon>Pseudomonadati</taxon>
        <taxon>Thermodesulfobacteriota</taxon>
        <taxon>Desulfobacteria</taxon>
        <taxon>Desulfobacterales</taxon>
        <taxon>Desulfococcaceae</taxon>
        <taxon>Desulfococcus</taxon>
    </lineage>
</organism>
<dbReference type="EMBL" id="ATHJ01000003">
    <property type="protein sequence ID" value="EPR45060.1"/>
    <property type="molecule type" value="Genomic_DNA"/>
</dbReference>
<feature type="transmembrane region" description="Helical" evidence="1">
    <location>
        <begin position="16"/>
        <end position="39"/>
    </location>
</feature>
<keyword evidence="1" id="KW-1133">Transmembrane helix</keyword>